<protein>
    <submittedName>
        <fullName evidence="1">Uncharacterized protein</fullName>
    </submittedName>
</protein>
<organism evidence="1 2">
    <name type="scientific">Hibiscus syriacus</name>
    <name type="common">Rose of Sharon</name>
    <dbReference type="NCBI Taxonomy" id="106335"/>
    <lineage>
        <taxon>Eukaryota</taxon>
        <taxon>Viridiplantae</taxon>
        <taxon>Streptophyta</taxon>
        <taxon>Embryophyta</taxon>
        <taxon>Tracheophyta</taxon>
        <taxon>Spermatophyta</taxon>
        <taxon>Magnoliopsida</taxon>
        <taxon>eudicotyledons</taxon>
        <taxon>Gunneridae</taxon>
        <taxon>Pentapetalae</taxon>
        <taxon>rosids</taxon>
        <taxon>malvids</taxon>
        <taxon>Malvales</taxon>
        <taxon>Malvaceae</taxon>
        <taxon>Malvoideae</taxon>
        <taxon>Hibiscus</taxon>
    </lineage>
</organism>
<dbReference type="Proteomes" id="UP000436088">
    <property type="component" value="Unassembled WGS sequence"/>
</dbReference>
<dbReference type="EMBL" id="VEPZ02001503">
    <property type="protein sequence ID" value="KAE8670771.1"/>
    <property type="molecule type" value="Genomic_DNA"/>
</dbReference>
<dbReference type="AlphaFoldDB" id="A0A6A2X6K3"/>
<accession>A0A6A2X6K3</accession>
<keyword evidence="2" id="KW-1185">Reference proteome</keyword>
<name>A0A6A2X6K3_HIBSY</name>
<reference evidence="1" key="1">
    <citation type="submission" date="2019-09" db="EMBL/GenBank/DDBJ databases">
        <title>Draft genome information of white flower Hibiscus syriacus.</title>
        <authorList>
            <person name="Kim Y.-M."/>
        </authorList>
    </citation>
    <scope>NUCLEOTIDE SEQUENCE [LARGE SCALE GENOMIC DNA]</scope>
    <source>
        <strain evidence="1">YM2019G1</strain>
    </source>
</reference>
<comment type="caution">
    <text evidence="1">The sequence shown here is derived from an EMBL/GenBank/DDBJ whole genome shotgun (WGS) entry which is preliminary data.</text>
</comment>
<evidence type="ECO:0000313" key="1">
    <source>
        <dbReference type="EMBL" id="KAE8670771.1"/>
    </source>
</evidence>
<gene>
    <name evidence="1" type="ORF">F3Y22_tig00112107pilonHSYRG00024</name>
</gene>
<sequence>MGPLGPIPKPTLKLIQIGLTDTNPNPTRFFLLLGVDSVSISSVEAPNQPICSTLSPEIPHLPSSSPSKFPNRPHLPWLDTEVRLRWTLQSLPPLSTLSTSVASALNAKLGTNEDLTHAPSIVAEFLTQCDDLERNLLHLNSTLESSSHLTLPFPIASATS</sequence>
<proteinExistence type="predicted"/>
<evidence type="ECO:0000313" key="2">
    <source>
        <dbReference type="Proteomes" id="UP000436088"/>
    </source>
</evidence>